<evidence type="ECO:0000256" key="2">
    <source>
        <dbReference type="ARBA" id="ARBA00023315"/>
    </source>
</evidence>
<proteinExistence type="predicted"/>
<feature type="domain" description="N-acetyltransferase" evidence="3">
    <location>
        <begin position="2"/>
        <end position="171"/>
    </location>
</feature>
<dbReference type="SUPFAM" id="SSF55729">
    <property type="entry name" value="Acyl-CoA N-acyltransferases (Nat)"/>
    <property type="match status" value="1"/>
</dbReference>
<dbReference type="AlphaFoldDB" id="L0DPA1"/>
<dbReference type="PROSITE" id="PS51186">
    <property type="entry name" value="GNAT"/>
    <property type="match status" value="1"/>
</dbReference>
<accession>L0DPA1</accession>
<dbReference type="Proteomes" id="UP000010798">
    <property type="component" value="Chromosome"/>
</dbReference>
<organism evidence="4 5">
    <name type="scientific">Singulisphaera acidiphila (strain ATCC BAA-1392 / DSM 18658 / VKM B-2454 / MOB10)</name>
    <dbReference type="NCBI Taxonomy" id="886293"/>
    <lineage>
        <taxon>Bacteria</taxon>
        <taxon>Pseudomonadati</taxon>
        <taxon>Planctomycetota</taxon>
        <taxon>Planctomycetia</taxon>
        <taxon>Isosphaerales</taxon>
        <taxon>Isosphaeraceae</taxon>
        <taxon>Singulisphaera</taxon>
    </lineage>
</organism>
<name>L0DPA1_SINAD</name>
<dbReference type="Pfam" id="PF00583">
    <property type="entry name" value="Acetyltransf_1"/>
    <property type="match status" value="1"/>
</dbReference>
<dbReference type="EMBL" id="CP003364">
    <property type="protein sequence ID" value="AGA30645.1"/>
    <property type="molecule type" value="Genomic_DNA"/>
</dbReference>
<dbReference type="InterPro" id="IPR050832">
    <property type="entry name" value="Bact_Acetyltransf"/>
</dbReference>
<dbReference type="PANTHER" id="PTHR43877:SF2">
    <property type="entry name" value="AMINOALKYLPHOSPHONATE N-ACETYLTRANSFERASE-RELATED"/>
    <property type="match status" value="1"/>
</dbReference>
<protein>
    <submittedName>
        <fullName evidence="4">Acetyltransferase</fullName>
    </submittedName>
</protein>
<dbReference type="eggNOG" id="COG0456">
    <property type="taxonomic scope" value="Bacteria"/>
</dbReference>
<evidence type="ECO:0000313" key="4">
    <source>
        <dbReference type="EMBL" id="AGA30645.1"/>
    </source>
</evidence>
<dbReference type="InterPro" id="IPR016181">
    <property type="entry name" value="Acyl_CoA_acyltransferase"/>
</dbReference>
<dbReference type="RefSeq" id="WP_015249728.1">
    <property type="nucleotide sequence ID" value="NC_019892.1"/>
</dbReference>
<gene>
    <name evidence="4" type="ordered locus">Sinac_6570</name>
</gene>
<sequence length="187" mass="20396">MVSIRTADIGDAGVLADLGRQTFHETFAAQNSPEDMDAYMKEAFTVGRLTAEIREPGAVYLVAEAPPRVIGFARVAPADPPACITGPSPVRLVKLYVSADAIGLGVGAALMRSSIEWAKNSGHKCLWLGVWEHNHRAKAFYERWRFVPVGTEMFRLGNDDQTDVLMQLMLSDRVGGDHPGDRGTDRG</sequence>
<dbReference type="OrthoDB" id="7205533at2"/>
<dbReference type="KEGG" id="saci:Sinac_6570"/>
<dbReference type="GO" id="GO:0016747">
    <property type="term" value="F:acyltransferase activity, transferring groups other than amino-acyl groups"/>
    <property type="evidence" value="ECO:0007669"/>
    <property type="project" value="InterPro"/>
</dbReference>
<keyword evidence="5" id="KW-1185">Reference proteome</keyword>
<dbReference type="CDD" id="cd04301">
    <property type="entry name" value="NAT_SF"/>
    <property type="match status" value="1"/>
</dbReference>
<keyword evidence="1 4" id="KW-0808">Transferase</keyword>
<evidence type="ECO:0000259" key="3">
    <source>
        <dbReference type="PROSITE" id="PS51186"/>
    </source>
</evidence>
<keyword evidence="2" id="KW-0012">Acyltransferase</keyword>
<dbReference type="InterPro" id="IPR000182">
    <property type="entry name" value="GNAT_dom"/>
</dbReference>
<evidence type="ECO:0000313" key="5">
    <source>
        <dbReference type="Proteomes" id="UP000010798"/>
    </source>
</evidence>
<dbReference type="Gene3D" id="3.40.630.30">
    <property type="match status" value="1"/>
</dbReference>
<dbReference type="HOGENOM" id="CLU_013985_18_0_0"/>
<reference evidence="4 5" key="1">
    <citation type="submission" date="2012-02" db="EMBL/GenBank/DDBJ databases">
        <title>Complete sequence of chromosome of Singulisphaera acidiphila DSM 18658.</title>
        <authorList>
            <consortium name="US DOE Joint Genome Institute (JGI-PGF)"/>
            <person name="Lucas S."/>
            <person name="Copeland A."/>
            <person name="Lapidus A."/>
            <person name="Glavina del Rio T."/>
            <person name="Dalin E."/>
            <person name="Tice H."/>
            <person name="Bruce D."/>
            <person name="Goodwin L."/>
            <person name="Pitluck S."/>
            <person name="Peters L."/>
            <person name="Ovchinnikova G."/>
            <person name="Chertkov O."/>
            <person name="Kyrpides N."/>
            <person name="Mavromatis K."/>
            <person name="Ivanova N."/>
            <person name="Brettin T."/>
            <person name="Detter J.C."/>
            <person name="Han C."/>
            <person name="Larimer F."/>
            <person name="Land M."/>
            <person name="Hauser L."/>
            <person name="Markowitz V."/>
            <person name="Cheng J.-F."/>
            <person name="Hugenholtz P."/>
            <person name="Woyke T."/>
            <person name="Wu D."/>
            <person name="Tindall B."/>
            <person name="Pomrenke H."/>
            <person name="Brambilla E."/>
            <person name="Klenk H.-P."/>
            <person name="Eisen J.A."/>
        </authorList>
    </citation>
    <scope>NUCLEOTIDE SEQUENCE [LARGE SCALE GENOMIC DNA]</scope>
    <source>
        <strain evidence="5">ATCC BAA-1392 / DSM 18658 / VKM B-2454 / MOB10</strain>
    </source>
</reference>
<evidence type="ECO:0000256" key="1">
    <source>
        <dbReference type="ARBA" id="ARBA00022679"/>
    </source>
</evidence>
<dbReference type="STRING" id="886293.Sinac_6570"/>
<dbReference type="PANTHER" id="PTHR43877">
    <property type="entry name" value="AMINOALKYLPHOSPHONATE N-ACETYLTRANSFERASE-RELATED-RELATED"/>
    <property type="match status" value="1"/>
</dbReference>